<keyword evidence="3" id="KW-1185">Reference proteome</keyword>
<dbReference type="InterPro" id="IPR051532">
    <property type="entry name" value="Ester_Hydrolysis_Enzymes"/>
</dbReference>
<dbReference type="GO" id="GO:0004622">
    <property type="term" value="F:phosphatidylcholine lysophospholipase activity"/>
    <property type="evidence" value="ECO:0007669"/>
    <property type="project" value="TreeGrafter"/>
</dbReference>
<reference evidence="2" key="1">
    <citation type="submission" date="2022-07" db="EMBL/GenBank/DDBJ databases">
        <authorList>
            <person name="Li W.-J."/>
            <person name="Deng Q.-Q."/>
        </authorList>
    </citation>
    <scope>NUCLEOTIDE SEQUENCE</scope>
    <source>
        <strain evidence="2">SYSU M60031</strain>
    </source>
</reference>
<evidence type="ECO:0000313" key="3">
    <source>
        <dbReference type="Proteomes" id="UP001156102"/>
    </source>
</evidence>
<dbReference type="Gene3D" id="3.40.50.1110">
    <property type="entry name" value="SGNH hydrolase"/>
    <property type="match status" value="1"/>
</dbReference>
<dbReference type="Pfam" id="PF13472">
    <property type="entry name" value="Lipase_GDSL_2"/>
    <property type="match status" value="1"/>
</dbReference>
<dbReference type="PROSITE" id="PS51257">
    <property type="entry name" value="PROKAR_LIPOPROTEIN"/>
    <property type="match status" value="1"/>
</dbReference>
<dbReference type="AlphaFoldDB" id="A0AA42BN10"/>
<organism evidence="2 3">
    <name type="scientific">Ectobacillus ponti</name>
    <dbReference type="NCBI Taxonomy" id="2961894"/>
    <lineage>
        <taxon>Bacteria</taxon>
        <taxon>Bacillati</taxon>
        <taxon>Bacillota</taxon>
        <taxon>Bacilli</taxon>
        <taxon>Bacillales</taxon>
        <taxon>Bacillaceae</taxon>
        <taxon>Ectobacillus</taxon>
    </lineage>
</organism>
<comment type="caution">
    <text evidence="2">The sequence shown here is derived from an EMBL/GenBank/DDBJ whole genome shotgun (WGS) entry which is preliminary data.</text>
</comment>
<gene>
    <name evidence="2" type="ORF">NK662_00355</name>
</gene>
<feature type="domain" description="SGNH hydrolase-type esterase" evidence="1">
    <location>
        <begin position="56"/>
        <end position="244"/>
    </location>
</feature>
<dbReference type="InterPro" id="IPR013830">
    <property type="entry name" value="SGNH_hydro"/>
</dbReference>
<accession>A0AA42BN10</accession>
<dbReference type="SUPFAM" id="SSF52266">
    <property type="entry name" value="SGNH hydrolase"/>
    <property type="match status" value="1"/>
</dbReference>
<dbReference type="InterPro" id="IPR036514">
    <property type="entry name" value="SGNH_hydro_sf"/>
</dbReference>
<evidence type="ECO:0000259" key="1">
    <source>
        <dbReference type="Pfam" id="PF13472"/>
    </source>
</evidence>
<dbReference type="Proteomes" id="UP001156102">
    <property type="component" value="Unassembled WGS sequence"/>
</dbReference>
<dbReference type="RefSeq" id="WP_254756215.1">
    <property type="nucleotide sequence ID" value="NZ_JANCLT010000001.1"/>
</dbReference>
<dbReference type="PANTHER" id="PTHR30383">
    <property type="entry name" value="THIOESTERASE 1/PROTEASE 1/LYSOPHOSPHOLIPASE L1"/>
    <property type="match status" value="1"/>
</dbReference>
<dbReference type="EMBL" id="JANCLT010000001">
    <property type="protein sequence ID" value="MCP8966986.1"/>
    <property type="molecule type" value="Genomic_DNA"/>
</dbReference>
<proteinExistence type="predicted"/>
<protein>
    <submittedName>
        <fullName evidence="2">GDSL-type esterase/lipase family protein</fullName>
    </submittedName>
</protein>
<name>A0AA42BN10_9BACI</name>
<evidence type="ECO:0000313" key="2">
    <source>
        <dbReference type="EMBL" id="MCP8966986.1"/>
    </source>
</evidence>
<sequence>MKKLLLLFLPVLLLACSFLYYYNSKPAFDSRTAAAGKAKPVRWVDTHTKQTLYHVVIGDSLAKGYGSSQGGYAGIASKQLEAKLQKQVIVDNIAVNGLTTTGLISLLERPDVKEKLQKADIITISIGGNNLLRLNRNFGILEGLKMLDQEKKKFQADLEHILLTIRAENKDAVLVLSELYNPLQLEDSISSYASLFLDGWNKTIRTAADTYNPAIVLPVRKLIPNDAKELLYDGVHPNDAGYARIADAFVQSLLSYKL</sequence>
<dbReference type="PANTHER" id="PTHR30383:SF27">
    <property type="entry name" value="SPORE GERMINATION LIPASE LIPC"/>
    <property type="match status" value="1"/>
</dbReference>